<dbReference type="Pfam" id="PF12469">
    <property type="entry name" value="Cmr2_N"/>
    <property type="match status" value="1"/>
</dbReference>
<evidence type="ECO:0000256" key="1">
    <source>
        <dbReference type="ARBA" id="ARBA00022741"/>
    </source>
</evidence>
<proteinExistence type="predicted"/>
<dbReference type="AlphaFoldDB" id="A0A132N996"/>
<gene>
    <name evidence="4" type="ORF">SA87_08440</name>
</gene>
<keyword evidence="1" id="KW-0547">Nucleotide-binding</keyword>
<evidence type="ECO:0000313" key="4">
    <source>
        <dbReference type="EMBL" id="OAR05177.1"/>
    </source>
</evidence>
<dbReference type="Proteomes" id="UP000243024">
    <property type="component" value="Unassembled WGS sequence"/>
</dbReference>
<dbReference type="CDD" id="cd09679">
    <property type="entry name" value="Cas10_III"/>
    <property type="match status" value="1"/>
</dbReference>
<evidence type="ECO:0000313" key="5">
    <source>
        <dbReference type="Proteomes" id="UP000243024"/>
    </source>
</evidence>
<dbReference type="Gene3D" id="3.30.70.2220">
    <property type="entry name" value="CRISPR-Cas system, Cmr2 subunit, D1 domain, cysteine cluster"/>
    <property type="match status" value="1"/>
</dbReference>
<protein>
    <recommendedName>
        <fullName evidence="3">GGDEF domain-containing protein</fullName>
    </recommendedName>
</protein>
<dbReference type="InterPro" id="IPR013407">
    <property type="entry name" value="CRISPR-assoc_prot_Cmr2"/>
</dbReference>
<dbReference type="PROSITE" id="PS50887">
    <property type="entry name" value="GGDEF"/>
    <property type="match status" value="1"/>
</dbReference>
<dbReference type="Pfam" id="PF22335">
    <property type="entry name" value="Cas10-Cmr2_palm2"/>
    <property type="match status" value="1"/>
</dbReference>
<dbReference type="InterPro" id="IPR000160">
    <property type="entry name" value="GGDEF_dom"/>
</dbReference>
<organism evidence="4 5">
    <name type="scientific">Hydrogenibacillus schlegelii</name>
    <name type="common">Bacillus schlegelii</name>
    <dbReference type="NCBI Taxonomy" id="1484"/>
    <lineage>
        <taxon>Bacteria</taxon>
        <taxon>Bacillati</taxon>
        <taxon>Bacillota</taxon>
        <taxon>Bacilli</taxon>
        <taxon>Bacillales</taxon>
        <taxon>Bacillales Family X. Incertae Sedis</taxon>
        <taxon>Hydrogenibacillus</taxon>
    </lineage>
</organism>
<accession>A0A132N996</accession>
<dbReference type="InterPro" id="IPR024615">
    <property type="entry name" value="CRISPR-assoc_Cmr2_N"/>
</dbReference>
<dbReference type="NCBIfam" id="TIGR02577">
    <property type="entry name" value="cas_TM1794_Cmr2"/>
    <property type="match status" value="1"/>
</dbReference>
<dbReference type="InterPro" id="IPR038242">
    <property type="entry name" value="Cmr2_N"/>
</dbReference>
<dbReference type="STRING" id="1484.SA87_08440"/>
<keyword evidence="2" id="KW-0051">Antiviral defense</keyword>
<evidence type="ECO:0000259" key="3">
    <source>
        <dbReference type="PROSITE" id="PS50887"/>
    </source>
</evidence>
<dbReference type="InterPro" id="IPR054767">
    <property type="entry name" value="Cas10-Cmr2_palm2"/>
</dbReference>
<dbReference type="GO" id="GO:0000166">
    <property type="term" value="F:nucleotide binding"/>
    <property type="evidence" value="ECO:0007669"/>
    <property type="project" value="UniProtKB-KW"/>
</dbReference>
<reference evidence="4 5" key="1">
    <citation type="submission" date="2015-09" db="EMBL/GenBank/DDBJ databases">
        <title>Draft genome sequence of Hydrogenibacillus schlegelii DSM 2000.</title>
        <authorList>
            <person name="Hemp J."/>
        </authorList>
    </citation>
    <scope>NUCLEOTIDE SEQUENCE [LARGE SCALE GENOMIC DNA]</scope>
    <source>
        <strain evidence="4 5">MA 48</strain>
    </source>
</reference>
<sequence length="637" mass="70879">MENKFLFLFHIGPVQDFIATARRSRDLWYGSWLLSELAKAAAREIVALSGGSREALIFPAPDRLDRLSDPDFSAPNRVLAVIDRPPKDVGRAVRAAVLRRLGELREEAYRRIVGRFDRAVAVRQVDDFPELFWAAAPLSDRYDAARQVVEAAMSARKASRDFAPVTWGAEKPKCALDGARESVLFPEEVRSLEEAELYRRYGIQKEEHLCGVCLMKRHGRRLRPGVPDEVPSTFWSTSHVAALPLLERLTDERRSAVTTFIDRLRALGLQDDDLPTVRPEHPVFGPYDGELLFEERLARLVERSTSAAGPDEVRRRKKAALEALRKFLDEAFGEGSGGRAIRPHPYYALLVSDGDHMGRIIDAQTSPDQHRALSLRQSRFALRAAELVASSACGGSLIYSGGDDVLALVPLHRALDCAKKLSDTFRSFLGSFSAPDKNGRISPTLSVGLVIAHHLEPLSDVFDLARKTEKAAKSLPQKNALAITLSKRSGSQRTVRGRWGVLDERLRWLIELLRTGQLSDRLAYDLKTLARTLRPTDPAQASDLEEAARKEAVRLLRRKRTEGGEAPIDATFLQRLIDDLERTENVFAWLEERVDELLIAREIAAVKDLAGDGPYKLPDAEVRASGEGGAGVGCMDH</sequence>
<feature type="domain" description="GGDEF" evidence="3">
    <location>
        <begin position="345"/>
        <end position="486"/>
    </location>
</feature>
<dbReference type="InterPro" id="IPR043128">
    <property type="entry name" value="Rev_trsase/Diguanyl_cyclase"/>
</dbReference>
<dbReference type="GO" id="GO:0051607">
    <property type="term" value="P:defense response to virus"/>
    <property type="evidence" value="ECO:0007669"/>
    <property type="project" value="UniProtKB-KW"/>
</dbReference>
<comment type="caution">
    <text evidence="4">The sequence shown here is derived from an EMBL/GenBank/DDBJ whole genome shotgun (WGS) entry which is preliminary data.</text>
</comment>
<dbReference type="EMBL" id="JXBB01000004">
    <property type="protein sequence ID" value="OAR05177.1"/>
    <property type="molecule type" value="Genomic_DNA"/>
</dbReference>
<name>A0A132N996_HYDSH</name>
<dbReference type="RefSeq" id="WP_066198774.1">
    <property type="nucleotide sequence ID" value="NZ_CBCSAS010000048.1"/>
</dbReference>
<dbReference type="OrthoDB" id="9758700at2"/>
<keyword evidence="5" id="KW-1185">Reference proteome</keyword>
<evidence type="ECO:0000256" key="2">
    <source>
        <dbReference type="ARBA" id="ARBA00023118"/>
    </source>
</evidence>
<dbReference type="Gene3D" id="3.30.70.270">
    <property type="match status" value="1"/>
</dbReference>